<dbReference type="SUPFAM" id="SSF81338">
    <property type="entry name" value="Aquaporin-like"/>
    <property type="match status" value="1"/>
</dbReference>
<comment type="similarity">
    <text evidence="2">Belongs to the MIP/aquaporin (TC 1.A.8) family.</text>
</comment>
<gene>
    <name evidence="10" type="ORF">CNMCM5793_006696</name>
    <name evidence="11" type="ORF">CNMCM6106_003742</name>
</gene>
<dbReference type="InterPro" id="IPR000425">
    <property type="entry name" value="MIP"/>
</dbReference>
<feature type="region of interest" description="Disordered" evidence="8">
    <location>
        <begin position="282"/>
        <end position="315"/>
    </location>
</feature>
<feature type="region of interest" description="Disordered" evidence="8">
    <location>
        <begin position="221"/>
        <end position="268"/>
    </location>
</feature>
<keyword evidence="3" id="KW-0813">Transport</keyword>
<evidence type="ECO:0008006" key="14">
    <source>
        <dbReference type="Google" id="ProtNLM"/>
    </source>
</evidence>
<keyword evidence="5" id="KW-0677">Repeat</keyword>
<feature type="transmembrane region" description="Helical" evidence="9">
    <location>
        <begin position="383"/>
        <end position="405"/>
    </location>
</feature>
<dbReference type="GO" id="GO:0005886">
    <property type="term" value="C:plasma membrane"/>
    <property type="evidence" value="ECO:0007669"/>
    <property type="project" value="TreeGrafter"/>
</dbReference>
<evidence type="ECO:0000256" key="7">
    <source>
        <dbReference type="ARBA" id="ARBA00023136"/>
    </source>
</evidence>
<feature type="transmembrane region" description="Helical" evidence="9">
    <location>
        <begin position="560"/>
        <end position="580"/>
    </location>
</feature>
<evidence type="ECO:0000256" key="8">
    <source>
        <dbReference type="SAM" id="MobiDB-lite"/>
    </source>
</evidence>
<dbReference type="GO" id="GO:0015250">
    <property type="term" value="F:water channel activity"/>
    <property type="evidence" value="ECO:0007669"/>
    <property type="project" value="TreeGrafter"/>
</dbReference>
<feature type="region of interest" description="Disordered" evidence="8">
    <location>
        <begin position="1"/>
        <end position="103"/>
    </location>
</feature>
<dbReference type="InterPro" id="IPR050363">
    <property type="entry name" value="MIP/Aquaporin"/>
</dbReference>
<dbReference type="GO" id="GO:0015254">
    <property type="term" value="F:glycerol channel activity"/>
    <property type="evidence" value="ECO:0007669"/>
    <property type="project" value="TreeGrafter"/>
</dbReference>
<keyword evidence="6 9" id="KW-1133">Transmembrane helix</keyword>
<feature type="compositionally biased region" description="Low complexity" evidence="8">
    <location>
        <begin position="69"/>
        <end position="86"/>
    </location>
</feature>
<comment type="subcellular location">
    <subcellularLocation>
        <location evidence="1">Membrane</location>
        <topology evidence="1">Multi-pass membrane protein</topology>
    </subcellularLocation>
</comment>
<feature type="transmembrane region" description="Helical" evidence="9">
    <location>
        <begin position="474"/>
        <end position="498"/>
    </location>
</feature>
<dbReference type="Gene3D" id="1.20.1080.10">
    <property type="entry name" value="Glycerol uptake facilitator protein"/>
    <property type="match status" value="1"/>
</dbReference>
<evidence type="ECO:0000256" key="2">
    <source>
        <dbReference type="ARBA" id="ARBA00006175"/>
    </source>
</evidence>
<dbReference type="CDD" id="cd00333">
    <property type="entry name" value="MIP"/>
    <property type="match status" value="1"/>
</dbReference>
<dbReference type="AlphaFoldDB" id="A0A8H6PPI8"/>
<dbReference type="InterPro" id="IPR023271">
    <property type="entry name" value="Aquaporin-like"/>
</dbReference>
<feature type="compositionally biased region" description="Basic and acidic residues" evidence="8">
    <location>
        <begin position="282"/>
        <end position="297"/>
    </location>
</feature>
<dbReference type="PRINTS" id="PR00783">
    <property type="entry name" value="MINTRINSICP"/>
</dbReference>
<feature type="compositionally biased region" description="Low complexity" evidence="8">
    <location>
        <begin position="221"/>
        <end position="238"/>
    </location>
</feature>
<dbReference type="PANTHER" id="PTHR43829:SF24">
    <property type="entry name" value="MIP AQUAPORIN (EUROFUNG)"/>
    <property type="match status" value="1"/>
</dbReference>
<dbReference type="EMBL" id="JACBAD010002086">
    <property type="protein sequence ID" value="KAF7117604.1"/>
    <property type="molecule type" value="Genomic_DNA"/>
</dbReference>
<organism evidence="11 13">
    <name type="scientific">Aspergillus hiratsukae</name>
    <dbReference type="NCBI Taxonomy" id="1194566"/>
    <lineage>
        <taxon>Eukaryota</taxon>
        <taxon>Fungi</taxon>
        <taxon>Dikarya</taxon>
        <taxon>Ascomycota</taxon>
        <taxon>Pezizomycotina</taxon>
        <taxon>Eurotiomycetes</taxon>
        <taxon>Eurotiomycetidae</taxon>
        <taxon>Eurotiales</taxon>
        <taxon>Aspergillaceae</taxon>
        <taxon>Aspergillus</taxon>
        <taxon>Aspergillus subgen. Fumigati</taxon>
    </lineage>
</organism>
<dbReference type="FunFam" id="1.20.1080.10:FF:000022">
    <property type="entry name" value="MIP aquaporin"/>
    <property type="match status" value="1"/>
</dbReference>
<sequence>MEERPPRRPRAKSEATRRLRDAAEATASPTRSTPAAGRAEFISPTRRASTLEGPEASGTANSGLRRRSTAASRRSGASLTSRTTLAQRTQGKFTLAGPEETPQIRLAHEPFVHPGYTELNPAYEQPANAKPVWSLAKPLPRVVRPGMVPTKEELLEARANAQLPAENSQKMGLEVDPNDLEAGQIEKSADPRKMAAQVEDARVQRENNFVNKILTGDAVSTRRLSRASSARVRRPSNVEAIVQEEHPVQTQPESPGLPTSPLPQQELGAEPLQPVPEELEHHLDEQEQEHDHDHDHDYEDEDKDDMTAFPTLDNAAYPDDLHPLVQELVEEEVHNNHTTWSVIRTHHREELAEALAVFVQLTVGLSADLSVTLTNAGNPNTTAWAWGFAAMMAIYISGGVSGAHLNPTITVMLWFYRGFPKRKMPAYFAAQYLGAFIAALSVYGLYYHSIQHYLSTNTPTNIINSFITSQRQPWITPATAFFNEFLGTLCLTVTVLALGDDQNAPPGAGMNSLIIGFVVACLSMTFSYQTGAAFNPSRDFGPRLALLALGYGSELFTNPYWFYGPWAGSLTGSLFGAFLYDFMIFQGGESPINYPWERTQRAMRKSRAKWKRRLRLGKEKRVVQ</sequence>
<evidence type="ECO:0000313" key="10">
    <source>
        <dbReference type="EMBL" id="KAF7117604.1"/>
    </source>
</evidence>
<dbReference type="EMBL" id="JACBAF010002297">
    <property type="protein sequence ID" value="KAF7157759.1"/>
    <property type="molecule type" value="Genomic_DNA"/>
</dbReference>
<keyword evidence="4 9" id="KW-0812">Transmembrane</keyword>
<evidence type="ECO:0000256" key="4">
    <source>
        <dbReference type="ARBA" id="ARBA00022692"/>
    </source>
</evidence>
<feature type="compositionally biased region" description="Low complexity" evidence="8">
    <location>
        <begin position="24"/>
        <end position="36"/>
    </location>
</feature>
<accession>A0A8H6PPI8</accession>
<evidence type="ECO:0000256" key="9">
    <source>
        <dbReference type="SAM" id="Phobius"/>
    </source>
</evidence>
<name>A0A8H6PPI8_9EURO</name>
<keyword evidence="7 9" id="KW-0472">Membrane</keyword>
<dbReference type="Pfam" id="PF00230">
    <property type="entry name" value="MIP"/>
    <property type="match status" value="1"/>
</dbReference>
<evidence type="ECO:0000313" key="12">
    <source>
        <dbReference type="Proteomes" id="UP000630445"/>
    </source>
</evidence>
<evidence type="ECO:0000256" key="5">
    <source>
        <dbReference type="ARBA" id="ARBA00022737"/>
    </source>
</evidence>
<evidence type="ECO:0000256" key="3">
    <source>
        <dbReference type="ARBA" id="ARBA00022448"/>
    </source>
</evidence>
<feature type="transmembrane region" description="Helical" evidence="9">
    <location>
        <begin position="510"/>
        <end position="528"/>
    </location>
</feature>
<feature type="compositionally biased region" description="Basic and acidic residues" evidence="8">
    <location>
        <begin position="1"/>
        <end position="23"/>
    </location>
</feature>
<comment type="caution">
    <text evidence="11">The sequence shown here is derived from an EMBL/GenBank/DDBJ whole genome shotgun (WGS) entry which is preliminary data.</text>
</comment>
<dbReference type="Proteomes" id="UP000630445">
    <property type="component" value="Unassembled WGS sequence"/>
</dbReference>
<dbReference type="PANTHER" id="PTHR43829">
    <property type="entry name" value="AQUAPORIN OR AQUAGLYCEROPORIN RELATED"/>
    <property type="match status" value="1"/>
</dbReference>
<evidence type="ECO:0000313" key="11">
    <source>
        <dbReference type="EMBL" id="KAF7157759.1"/>
    </source>
</evidence>
<feature type="transmembrane region" description="Helical" evidence="9">
    <location>
        <begin position="426"/>
        <end position="446"/>
    </location>
</feature>
<dbReference type="Proteomes" id="UP000662466">
    <property type="component" value="Unassembled WGS sequence"/>
</dbReference>
<evidence type="ECO:0000256" key="1">
    <source>
        <dbReference type="ARBA" id="ARBA00004141"/>
    </source>
</evidence>
<keyword evidence="12" id="KW-1185">Reference proteome</keyword>
<evidence type="ECO:0000313" key="13">
    <source>
        <dbReference type="Proteomes" id="UP000662466"/>
    </source>
</evidence>
<dbReference type="OrthoDB" id="3222at2759"/>
<reference evidence="11" key="1">
    <citation type="submission" date="2020-06" db="EMBL/GenBank/DDBJ databases">
        <title>Draft genome sequences of strains closely related to Aspergillus parafelis and Aspergillus hiratsukae.</title>
        <authorList>
            <person name="Dos Santos R.A.C."/>
            <person name="Rivero-Menendez O."/>
            <person name="Steenwyk J.L."/>
            <person name="Mead M.E."/>
            <person name="Goldman G.H."/>
            <person name="Alastruey-Izquierdo A."/>
            <person name="Rokas A."/>
        </authorList>
    </citation>
    <scope>NUCLEOTIDE SEQUENCE</scope>
    <source>
        <strain evidence="10">CNM-CM5793</strain>
        <strain evidence="11">CNM-CM6106</strain>
    </source>
</reference>
<evidence type="ECO:0000256" key="6">
    <source>
        <dbReference type="ARBA" id="ARBA00022989"/>
    </source>
</evidence>
<protein>
    <recommendedName>
        <fullName evidence="14">MIP transporter</fullName>
    </recommendedName>
</protein>
<proteinExistence type="inferred from homology"/>